<dbReference type="PRINTS" id="PR00169">
    <property type="entry name" value="KCHANNEL"/>
</dbReference>
<feature type="transmembrane region" description="Helical" evidence="14">
    <location>
        <begin position="289"/>
        <end position="308"/>
    </location>
</feature>
<evidence type="ECO:0000256" key="13">
    <source>
        <dbReference type="SAM" id="MobiDB-lite"/>
    </source>
</evidence>
<dbReference type="PANTHER" id="PTHR11537:SF254">
    <property type="entry name" value="POTASSIUM VOLTAGE-GATED CHANNEL PROTEIN SHAB"/>
    <property type="match status" value="1"/>
</dbReference>
<evidence type="ECO:0000256" key="14">
    <source>
        <dbReference type="SAM" id="Phobius"/>
    </source>
</evidence>
<evidence type="ECO:0000259" key="15">
    <source>
        <dbReference type="SMART" id="SM00829"/>
    </source>
</evidence>
<sequence length="646" mass="72694">MVSYALIERAIRLDHSVKLPKRFKEYRKKGEKKQRPMPKTRALSYHSDALAMATTLPPTYRAYVYENFGDALQEIKLRSDLVHAQLKPTQVRTKVHSAAVNPADYKFVEIGEAIFPARPTPEAPFRLGFDVAGTVVEVGPSAQDVNVGDYVYGMAYFGTFGTFAEYVVMEADHVAPIPKNMTFNQAAGVPAAALTSYQALVTHGNLRAIRPFPSEVWISSPEVNSMPMSKHERERLLPPLPRPPPSRSTDELPRRRPPKRVTTIRNDIWTVLRYRSSIRHRTGLQRISYLLELCILTLILLNVILAISFSGASNGTNAGVLSKEASDWYETFLLVSTGIFSVEYLLRLWSCVEDDRYTHPVLGRLKWMMQPMSLIDLLALVPFYLEISFEFMVIPSYRGALTLRSLRLLRILSFLRLERSYSALANLRLIFKKKKEELLVVTYLTAVLVLTSSTTIFFIENGAQPTVFSSISVSAWWSVETITSLGYGDIVPKTSAGRLFGAILALWGIILFTIPGAILGSAFIEVMLEKQRQEDEDVFSTAMGVTSEAGGHGQPWSRQASDAESDTPVVRSPTGLTNSQSFRRPSPRVSTALRFEMLNQKIDEMALQQRQLQDQVIDQKQQLDEMKQLMETLIAIARHSERAHSK</sequence>
<evidence type="ECO:0000256" key="2">
    <source>
        <dbReference type="ARBA" id="ARBA00022448"/>
    </source>
</evidence>
<feature type="transmembrane region" description="Helical" evidence="14">
    <location>
        <begin position="499"/>
        <end position="524"/>
    </location>
</feature>
<feature type="region of interest" description="Disordered" evidence="13">
    <location>
        <begin position="228"/>
        <end position="257"/>
    </location>
</feature>
<feature type="region of interest" description="Disordered" evidence="13">
    <location>
        <begin position="545"/>
        <end position="588"/>
    </location>
</feature>
<dbReference type="Pfam" id="PF00520">
    <property type="entry name" value="Ion_trans"/>
    <property type="match status" value="1"/>
</dbReference>
<evidence type="ECO:0000256" key="12">
    <source>
        <dbReference type="SAM" id="Coils"/>
    </source>
</evidence>
<evidence type="ECO:0000256" key="10">
    <source>
        <dbReference type="ARBA" id="ARBA00023136"/>
    </source>
</evidence>
<dbReference type="InterPro" id="IPR027359">
    <property type="entry name" value="Volt_channel_dom_sf"/>
</dbReference>
<dbReference type="Gene3D" id="1.10.287.70">
    <property type="match status" value="1"/>
</dbReference>
<evidence type="ECO:0000256" key="1">
    <source>
        <dbReference type="ARBA" id="ARBA00004141"/>
    </source>
</evidence>
<feature type="transmembrane region" description="Helical" evidence="14">
    <location>
        <begin position="438"/>
        <end position="459"/>
    </location>
</feature>
<keyword evidence="12" id="KW-0175">Coiled coil</keyword>
<feature type="compositionally biased region" description="Polar residues" evidence="13">
    <location>
        <begin position="574"/>
        <end position="583"/>
    </location>
</feature>
<evidence type="ECO:0000256" key="8">
    <source>
        <dbReference type="ARBA" id="ARBA00022989"/>
    </source>
</evidence>
<dbReference type="GO" id="GO:0016491">
    <property type="term" value="F:oxidoreductase activity"/>
    <property type="evidence" value="ECO:0007669"/>
    <property type="project" value="InterPro"/>
</dbReference>
<accession>A0A8K1CEG3</accession>
<evidence type="ECO:0000256" key="7">
    <source>
        <dbReference type="ARBA" id="ARBA00022958"/>
    </source>
</evidence>
<evidence type="ECO:0000313" key="17">
    <source>
        <dbReference type="Proteomes" id="UP000794436"/>
    </source>
</evidence>
<keyword evidence="3" id="KW-0633">Potassium transport</keyword>
<keyword evidence="8 14" id="KW-1133">Transmembrane helix</keyword>
<dbReference type="GO" id="GO:0008076">
    <property type="term" value="C:voltage-gated potassium channel complex"/>
    <property type="evidence" value="ECO:0007669"/>
    <property type="project" value="InterPro"/>
</dbReference>
<gene>
    <name evidence="16" type="ORF">Poli38472_009437</name>
</gene>
<proteinExistence type="predicted"/>
<feature type="coiled-coil region" evidence="12">
    <location>
        <begin position="595"/>
        <end position="629"/>
    </location>
</feature>
<keyword evidence="6" id="KW-0851">Voltage-gated channel</keyword>
<dbReference type="SUPFAM" id="SSF81324">
    <property type="entry name" value="Voltage-gated potassium channels"/>
    <property type="match status" value="1"/>
</dbReference>
<dbReference type="Pfam" id="PF08240">
    <property type="entry name" value="ADH_N"/>
    <property type="match status" value="1"/>
</dbReference>
<evidence type="ECO:0000313" key="16">
    <source>
        <dbReference type="EMBL" id="TMW61944.1"/>
    </source>
</evidence>
<keyword evidence="10 14" id="KW-0472">Membrane</keyword>
<dbReference type="GO" id="GO:0005249">
    <property type="term" value="F:voltage-gated potassium channel activity"/>
    <property type="evidence" value="ECO:0007669"/>
    <property type="project" value="InterPro"/>
</dbReference>
<dbReference type="Proteomes" id="UP000794436">
    <property type="component" value="Unassembled WGS sequence"/>
</dbReference>
<keyword evidence="2" id="KW-0813">Transport</keyword>
<dbReference type="EMBL" id="SPLM01000074">
    <property type="protein sequence ID" value="TMW61944.1"/>
    <property type="molecule type" value="Genomic_DNA"/>
</dbReference>
<evidence type="ECO:0000256" key="4">
    <source>
        <dbReference type="ARBA" id="ARBA00022692"/>
    </source>
</evidence>
<comment type="caution">
    <text evidence="16">The sequence shown here is derived from an EMBL/GenBank/DDBJ whole genome shotgun (WGS) entry which is preliminary data.</text>
</comment>
<evidence type="ECO:0000256" key="3">
    <source>
        <dbReference type="ARBA" id="ARBA00022538"/>
    </source>
</evidence>
<keyword evidence="11" id="KW-0407">Ion channel</keyword>
<dbReference type="InterPro" id="IPR011032">
    <property type="entry name" value="GroES-like_sf"/>
</dbReference>
<feature type="transmembrane region" description="Helical" evidence="14">
    <location>
        <begin position="367"/>
        <end position="385"/>
    </location>
</feature>
<evidence type="ECO:0000256" key="6">
    <source>
        <dbReference type="ARBA" id="ARBA00022882"/>
    </source>
</evidence>
<keyword evidence="7" id="KW-0630">Potassium</keyword>
<dbReference type="InterPro" id="IPR020843">
    <property type="entry name" value="ER"/>
</dbReference>
<keyword evidence="4 14" id="KW-0812">Transmembrane</keyword>
<name>A0A8K1CEG3_PYTOL</name>
<comment type="subcellular location">
    <subcellularLocation>
        <location evidence="1">Membrane</location>
        <topology evidence="1">Multi-pass membrane protein</topology>
    </subcellularLocation>
</comment>
<dbReference type="InterPro" id="IPR005821">
    <property type="entry name" value="Ion_trans_dom"/>
</dbReference>
<keyword evidence="9" id="KW-0406">Ion transport</keyword>
<evidence type="ECO:0000256" key="9">
    <source>
        <dbReference type="ARBA" id="ARBA00023065"/>
    </source>
</evidence>
<dbReference type="Gene3D" id="1.20.120.350">
    <property type="entry name" value="Voltage-gated potassium channels. Chain C"/>
    <property type="match status" value="1"/>
</dbReference>
<dbReference type="InterPro" id="IPR013154">
    <property type="entry name" value="ADH-like_N"/>
</dbReference>
<evidence type="ECO:0000256" key="5">
    <source>
        <dbReference type="ARBA" id="ARBA00022826"/>
    </source>
</evidence>
<dbReference type="SMART" id="SM00829">
    <property type="entry name" value="PKS_ER"/>
    <property type="match status" value="1"/>
</dbReference>
<dbReference type="AlphaFoldDB" id="A0A8K1CEG3"/>
<dbReference type="OrthoDB" id="415460at2759"/>
<organism evidence="16 17">
    <name type="scientific">Pythium oligandrum</name>
    <name type="common">Mycoparasitic fungus</name>
    <dbReference type="NCBI Taxonomy" id="41045"/>
    <lineage>
        <taxon>Eukaryota</taxon>
        <taxon>Sar</taxon>
        <taxon>Stramenopiles</taxon>
        <taxon>Oomycota</taxon>
        <taxon>Peronosporomycetes</taxon>
        <taxon>Pythiales</taxon>
        <taxon>Pythiaceae</taxon>
        <taxon>Pythium</taxon>
    </lineage>
</organism>
<feature type="domain" description="Enoyl reductase (ER)" evidence="15">
    <location>
        <begin position="70"/>
        <end position="321"/>
    </location>
</feature>
<dbReference type="PANTHER" id="PTHR11537">
    <property type="entry name" value="VOLTAGE-GATED POTASSIUM CHANNEL"/>
    <property type="match status" value="1"/>
</dbReference>
<dbReference type="InterPro" id="IPR028325">
    <property type="entry name" value="VG_K_chnl"/>
</dbReference>
<dbReference type="SUPFAM" id="SSF50129">
    <property type="entry name" value="GroES-like"/>
    <property type="match status" value="1"/>
</dbReference>
<dbReference type="Gene3D" id="3.90.180.10">
    <property type="entry name" value="Medium-chain alcohol dehydrogenases, catalytic domain"/>
    <property type="match status" value="1"/>
</dbReference>
<keyword evidence="17" id="KW-1185">Reference proteome</keyword>
<protein>
    <recommendedName>
        <fullName evidence="15">Enoyl reductase (ER) domain-containing protein</fullName>
    </recommendedName>
</protein>
<dbReference type="GO" id="GO:0001508">
    <property type="term" value="P:action potential"/>
    <property type="evidence" value="ECO:0007669"/>
    <property type="project" value="TreeGrafter"/>
</dbReference>
<reference evidence="16" key="1">
    <citation type="submission" date="2019-03" db="EMBL/GenBank/DDBJ databases">
        <title>Long read genome sequence of the mycoparasitic Pythium oligandrum ATCC 38472 isolated from sugarbeet rhizosphere.</title>
        <authorList>
            <person name="Gaulin E."/>
        </authorList>
    </citation>
    <scope>NUCLEOTIDE SEQUENCE</scope>
    <source>
        <strain evidence="16">ATCC 38472_TT</strain>
    </source>
</reference>
<keyword evidence="5" id="KW-0631">Potassium channel</keyword>
<evidence type="ECO:0000256" key="11">
    <source>
        <dbReference type="ARBA" id="ARBA00023303"/>
    </source>
</evidence>